<dbReference type="EMBL" id="VWNE01000040">
    <property type="protein sequence ID" value="KAA8476874.1"/>
    <property type="molecule type" value="Genomic_DNA"/>
</dbReference>
<keyword evidence="1" id="KW-0472">Membrane</keyword>
<name>A0A5M9GVN9_9SPHI</name>
<dbReference type="OrthoDB" id="517560at2"/>
<reference evidence="3 4" key="1">
    <citation type="submission" date="2019-09" db="EMBL/GenBank/DDBJ databases">
        <title>Pararcticibacter amylolyticus gen. nov., sp. nov., isolated from a rottenly hemp rope, and reclassification of Pedobacter tournemirensis as Pararcticibacter tournemirensis comb. nov.</title>
        <authorList>
            <person name="Cai Y."/>
        </authorList>
    </citation>
    <scope>NUCLEOTIDE SEQUENCE [LARGE SCALE GENOMIC DNA]</scope>
    <source>
        <strain evidence="3 4">TF5-37.2-LB10</strain>
    </source>
</reference>
<dbReference type="Pfam" id="PF03713">
    <property type="entry name" value="DUF305"/>
    <property type="match status" value="1"/>
</dbReference>
<organism evidence="3 4">
    <name type="scientific">Arcticibacter tournemirensis</name>
    <dbReference type="NCBI Taxonomy" id="699437"/>
    <lineage>
        <taxon>Bacteria</taxon>
        <taxon>Pseudomonadati</taxon>
        <taxon>Bacteroidota</taxon>
        <taxon>Sphingobacteriia</taxon>
        <taxon>Sphingobacteriales</taxon>
        <taxon>Sphingobacteriaceae</taxon>
        <taxon>Arcticibacter</taxon>
    </lineage>
</organism>
<dbReference type="Proteomes" id="UP000322918">
    <property type="component" value="Unassembled WGS sequence"/>
</dbReference>
<evidence type="ECO:0000256" key="1">
    <source>
        <dbReference type="SAM" id="Phobius"/>
    </source>
</evidence>
<feature type="transmembrane region" description="Helical" evidence="1">
    <location>
        <begin position="42"/>
        <end position="60"/>
    </location>
</feature>
<gene>
    <name evidence="3" type="ORF">F1649_19545</name>
</gene>
<dbReference type="Gene3D" id="1.20.1260.10">
    <property type="match status" value="1"/>
</dbReference>
<feature type="transmembrane region" description="Helical" evidence="1">
    <location>
        <begin position="72"/>
        <end position="91"/>
    </location>
</feature>
<dbReference type="InterPro" id="IPR005183">
    <property type="entry name" value="DUF305_CopM-like"/>
</dbReference>
<keyword evidence="4" id="KW-1185">Reference proteome</keyword>
<proteinExistence type="predicted"/>
<keyword evidence="1" id="KW-1133">Transmembrane helix</keyword>
<dbReference type="AlphaFoldDB" id="A0A5M9GVN9"/>
<sequence length="152" mass="17579">MKHEGNPYYRLLIMLALSFIAMYILMYAMVNSLQNVYPNINQFYMASLMTMLMMIIEIILMGKMYVNKRLNALLLSFGFAGLIGFFLLIQYQTGVSDKQFLKGMVPHHAAAILMSEQSKSQDPEIKKLQQEIISSQREEIKVMKAKLKKLQE</sequence>
<feature type="domain" description="DUF305" evidence="2">
    <location>
        <begin position="95"/>
        <end position="145"/>
    </location>
</feature>
<comment type="caution">
    <text evidence="3">The sequence shown here is derived from an EMBL/GenBank/DDBJ whole genome shotgun (WGS) entry which is preliminary data.</text>
</comment>
<dbReference type="PANTHER" id="PTHR36933">
    <property type="entry name" value="SLL0788 PROTEIN"/>
    <property type="match status" value="1"/>
</dbReference>
<dbReference type="PANTHER" id="PTHR36933:SF1">
    <property type="entry name" value="SLL0788 PROTEIN"/>
    <property type="match status" value="1"/>
</dbReference>
<evidence type="ECO:0000313" key="4">
    <source>
        <dbReference type="Proteomes" id="UP000322918"/>
    </source>
</evidence>
<evidence type="ECO:0000313" key="3">
    <source>
        <dbReference type="EMBL" id="KAA8476874.1"/>
    </source>
</evidence>
<dbReference type="InterPro" id="IPR012347">
    <property type="entry name" value="Ferritin-like"/>
</dbReference>
<protein>
    <submittedName>
        <fullName evidence="3">DUF305 domain-containing protein</fullName>
    </submittedName>
</protein>
<feature type="transmembrane region" description="Helical" evidence="1">
    <location>
        <begin position="12"/>
        <end position="30"/>
    </location>
</feature>
<keyword evidence="1" id="KW-0812">Transmembrane</keyword>
<evidence type="ECO:0000259" key="2">
    <source>
        <dbReference type="Pfam" id="PF03713"/>
    </source>
</evidence>
<accession>A0A5M9GVN9</accession>